<evidence type="ECO:0000259" key="1">
    <source>
        <dbReference type="Pfam" id="PF01400"/>
    </source>
</evidence>
<dbReference type="Gene3D" id="3.40.390.10">
    <property type="entry name" value="Collagenase (Catalytic Domain)"/>
    <property type="match status" value="1"/>
</dbReference>
<gene>
    <name evidence="2" type="ORF">CJ014_26135</name>
</gene>
<name>A0A2G9WQA0_9HYPH</name>
<dbReference type="GO" id="GO:0006508">
    <property type="term" value="P:proteolysis"/>
    <property type="evidence" value="ECO:0007669"/>
    <property type="project" value="InterPro"/>
</dbReference>
<dbReference type="Pfam" id="PF01400">
    <property type="entry name" value="Astacin"/>
    <property type="match status" value="1"/>
</dbReference>
<dbReference type="AlphaFoldDB" id="A0A2G9WQA0"/>
<comment type="caution">
    <text evidence="2">The sequence shown here is derived from an EMBL/GenBank/DDBJ whole genome shotgun (WGS) entry which is preliminary data.</text>
</comment>
<reference evidence="2 3" key="1">
    <citation type="submission" date="2017-08" db="EMBL/GenBank/DDBJ databases">
        <title>Pleomorphomonas carboxidotrophicus sp. nov., a new mesophilic hydrogenogenic carboxidotroph.</title>
        <authorList>
            <person name="Esquivel-Elizondo S."/>
            <person name="Krajmalnik-Brown R."/>
            <person name="Maldonado J."/>
        </authorList>
    </citation>
    <scope>NUCLEOTIDE SEQUENCE [LARGE SCALE GENOMIC DNA]</scope>
    <source>
        <strain evidence="2 3">SVCO-16</strain>
    </source>
</reference>
<accession>A0A2G9WQA0</accession>
<organism evidence="2 3">
    <name type="scientific">Pleomorphomonas carboxyditropha</name>
    <dbReference type="NCBI Taxonomy" id="2023338"/>
    <lineage>
        <taxon>Bacteria</taxon>
        <taxon>Pseudomonadati</taxon>
        <taxon>Pseudomonadota</taxon>
        <taxon>Alphaproteobacteria</taxon>
        <taxon>Hyphomicrobiales</taxon>
        <taxon>Pleomorphomonadaceae</taxon>
        <taxon>Pleomorphomonas</taxon>
    </lineage>
</organism>
<proteinExistence type="predicted"/>
<feature type="domain" description="Peptidase M12A" evidence="1">
    <location>
        <begin position="154"/>
        <end position="260"/>
    </location>
</feature>
<dbReference type="SUPFAM" id="SSF55486">
    <property type="entry name" value="Metalloproteases ('zincins'), catalytic domain"/>
    <property type="match status" value="1"/>
</dbReference>
<dbReference type="OrthoDB" id="223957at2"/>
<dbReference type="InterPro" id="IPR001506">
    <property type="entry name" value="Peptidase_M12A"/>
</dbReference>
<evidence type="ECO:0000313" key="2">
    <source>
        <dbReference type="EMBL" id="PIO96320.1"/>
    </source>
</evidence>
<sequence>MLPNSFNLAYNTYAFKTTVGERMRNSAFLALGITLAMVGIADAHNEWGTFNPEFNDEAAPLLAEVAKLNDAAPDEDARYFYSRALLWKPGQTLKGCFIGGTPAERKFIFDSAAKLLNGARINIIIDFQSLNPFPDCRKDARGLYPEEIRIAAGTGAPCCSAHIGRNGVKKANSDKANVFLGGRLEDWQVWHELIHALGFFHEHQKPGAPCRFDYVEIQRLWGWDATKVKTNFDRLNNDERDFRLSGGFDVKSIMDYYQSSPTMLVDGTRSPCYNPAPAKTLTTTDLEGLRLAYPMSASPASHAERVTRARAIVDLAGVSPGLRELLESE</sequence>
<dbReference type="InterPro" id="IPR024079">
    <property type="entry name" value="MetalloPept_cat_dom_sf"/>
</dbReference>
<keyword evidence="3" id="KW-1185">Reference proteome</keyword>
<protein>
    <recommendedName>
        <fullName evidence="1">Peptidase M12A domain-containing protein</fullName>
    </recommendedName>
</protein>
<dbReference type="GO" id="GO:0004222">
    <property type="term" value="F:metalloendopeptidase activity"/>
    <property type="evidence" value="ECO:0007669"/>
    <property type="project" value="InterPro"/>
</dbReference>
<dbReference type="Proteomes" id="UP000231070">
    <property type="component" value="Unassembled WGS sequence"/>
</dbReference>
<dbReference type="EMBL" id="NQVN01000039">
    <property type="protein sequence ID" value="PIO96320.1"/>
    <property type="molecule type" value="Genomic_DNA"/>
</dbReference>
<evidence type="ECO:0000313" key="3">
    <source>
        <dbReference type="Proteomes" id="UP000231070"/>
    </source>
</evidence>